<feature type="compositionally biased region" description="Low complexity" evidence="5">
    <location>
        <begin position="787"/>
        <end position="797"/>
    </location>
</feature>
<dbReference type="EMBL" id="JAAAIP010000206">
    <property type="protein sequence ID" value="KAG0322619.1"/>
    <property type="molecule type" value="Genomic_DNA"/>
</dbReference>
<evidence type="ECO:0000313" key="8">
    <source>
        <dbReference type="Proteomes" id="UP000738325"/>
    </source>
</evidence>
<organism evidence="7 8">
    <name type="scientific">Dissophora globulifera</name>
    <dbReference type="NCBI Taxonomy" id="979702"/>
    <lineage>
        <taxon>Eukaryota</taxon>
        <taxon>Fungi</taxon>
        <taxon>Fungi incertae sedis</taxon>
        <taxon>Mucoromycota</taxon>
        <taxon>Mortierellomycotina</taxon>
        <taxon>Mortierellomycetes</taxon>
        <taxon>Mortierellales</taxon>
        <taxon>Mortierellaceae</taxon>
        <taxon>Dissophora</taxon>
    </lineage>
</organism>
<dbReference type="OrthoDB" id="165382at2759"/>
<keyword evidence="8" id="KW-1185">Reference proteome</keyword>
<accession>A0A9P6RLV5</accession>
<dbReference type="PANTHER" id="PTHR12570">
    <property type="match status" value="1"/>
</dbReference>
<reference evidence="7" key="1">
    <citation type="journal article" date="2020" name="Fungal Divers.">
        <title>Resolving the Mortierellaceae phylogeny through synthesis of multi-gene phylogenetics and phylogenomics.</title>
        <authorList>
            <person name="Vandepol N."/>
            <person name="Liber J."/>
            <person name="Desiro A."/>
            <person name="Na H."/>
            <person name="Kennedy M."/>
            <person name="Barry K."/>
            <person name="Grigoriev I.V."/>
            <person name="Miller A.N."/>
            <person name="O'Donnell K."/>
            <person name="Stajich J.E."/>
            <person name="Bonito G."/>
        </authorList>
    </citation>
    <scope>NUCLEOTIDE SEQUENCE</scope>
    <source>
        <strain evidence="7">REB-010B</strain>
    </source>
</reference>
<evidence type="ECO:0000256" key="5">
    <source>
        <dbReference type="SAM" id="MobiDB-lite"/>
    </source>
</evidence>
<name>A0A9P6RLV5_9FUNG</name>
<dbReference type="Pfam" id="PF05653">
    <property type="entry name" value="Mg_trans_NIPA"/>
    <property type="match status" value="1"/>
</dbReference>
<dbReference type="Proteomes" id="UP000738325">
    <property type="component" value="Unassembled WGS sequence"/>
</dbReference>
<evidence type="ECO:0000256" key="6">
    <source>
        <dbReference type="SAM" id="Phobius"/>
    </source>
</evidence>
<feature type="region of interest" description="Disordered" evidence="5">
    <location>
        <begin position="408"/>
        <end position="477"/>
    </location>
</feature>
<evidence type="ECO:0000256" key="1">
    <source>
        <dbReference type="ARBA" id="ARBA00004141"/>
    </source>
</evidence>
<feature type="compositionally biased region" description="Basic and acidic residues" evidence="5">
    <location>
        <begin position="426"/>
        <end position="475"/>
    </location>
</feature>
<dbReference type="PANTHER" id="PTHR12570:SF82">
    <property type="entry name" value="NIPA-LIKE PROTEIN 3"/>
    <property type="match status" value="1"/>
</dbReference>
<feature type="region of interest" description="Disordered" evidence="5">
    <location>
        <begin position="656"/>
        <end position="743"/>
    </location>
</feature>
<comment type="subcellular location">
    <subcellularLocation>
        <location evidence="1">Membrane</location>
        <topology evidence="1">Multi-pass membrane protein</topology>
    </subcellularLocation>
</comment>
<dbReference type="GO" id="GO:0016020">
    <property type="term" value="C:membrane"/>
    <property type="evidence" value="ECO:0007669"/>
    <property type="project" value="UniProtKB-SubCell"/>
</dbReference>
<feature type="compositionally biased region" description="Basic and acidic residues" evidence="5">
    <location>
        <begin position="529"/>
        <end position="538"/>
    </location>
</feature>
<feature type="transmembrane region" description="Helical" evidence="6">
    <location>
        <begin position="338"/>
        <end position="360"/>
    </location>
</feature>
<dbReference type="GO" id="GO:0015095">
    <property type="term" value="F:magnesium ion transmembrane transporter activity"/>
    <property type="evidence" value="ECO:0007669"/>
    <property type="project" value="InterPro"/>
</dbReference>
<feature type="transmembrane region" description="Helical" evidence="6">
    <location>
        <begin position="308"/>
        <end position="326"/>
    </location>
</feature>
<evidence type="ECO:0000256" key="3">
    <source>
        <dbReference type="ARBA" id="ARBA00022989"/>
    </source>
</evidence>
<feature type="region of interest" description="Disordered" evidence="5">
    <location>
        <begin position="758"/>
        <end position="839"/>
    </location>
</feature>
<feature type="region of interest" description="Disordered" evidence="5">
    <location>
        <begin position="529"/>
        <end position="627"/>
    </location>
</feature>
<evidence type="ECO:0000256" key="2">
    <source>
        <dbReference type="ARBA" id="ARBA00022692"/>
    </source>
</evidence>
<comment type="caution">
    <text evidence="7">The sequence shown here is derived from an EMBL/GenBank/DDBJ whole genome shotgun (WGS) entry which is preliminary data.</text>
</comment>
<proteinExistence type="predicted"/>
<dbReference type="AlphaFoldDB" id="A0A9P6RLV5"/>
<keyword evidence="4 6" id="KW-0472">Membrane</keyword>
<feature type="transmembrane region" description="Helical" evidence="6">
    <location>
        <begin position="150"/>
        <end position="170"/>
    </location>
</feature>
<feature type="compositionally biased region" description="Low complexity" evidence="5">
    <location>
        <begin position="702"/>
        <end position="715"/>
    </location>
</feature>
<feature type="transmembrane region" description="Helical" evidence="6">
    <location>
        <begin position="55"/>
        <end position="76"/>
    </location>
</feature>
<feature type="transmembrane region" description="Helical" evidence="6">
    <location>
        <begin position="12"/>
        <end position="34"/>
    </location>
</feature>
<gene>
    <name evidence="7" type="ORF">BGZ99_003223</name>
</gene>
<feature type="transmembrane region" description="Helical" evidence="6">
    <location>
        <begin position="118"/>
        <end position="138"/>
    </location>
</feature>
<keyword evidence="2 6" id="KW-0812">Transmembrane</keyword>
<protein>
    <submittedName>
        <fullName evidence="7">Uncharacterized protein</fullName>
    </submittedName>
</protein>
<sequence>MVAVTGSAFLDILIGLIVSLIASVMNAAGLNLLKLDHVRNSVRPQGRQRHECGRVRWHVGLYLYVGSQLAGSTVALKRVKTFMGKVGEIEEEEDDMDDAQLTQLPNTPFYTDFLKAQWVAPLGSIALIFNFIFAKILVGTQITRKDVLGTILVMASVVWIVVFGGINSGGDIEESLTIMELKALFSRVVFIIYFSVLNIVVFALLTLGLYAYWAISLDDESGELRKKMKSKLTRLLGTNWFSRLFSGLTLQEEEALDEEAGDLRLRKIVAMIMATSGGLLASQTLLLAKSGIKLVTSTFAGQSQFQDMLSFFIIFILVFTAILQVYCLNTALKLYDSVLVVPMFYGYYTAFGLINSIIYLNQIQSYQPWVLFLILLGIGILILGVRMLSAPKPELDLTVGSVMDEASGDSGDYHHDDEEGGGVKAQESHSRNDKATSLEKFKNNNDDDAEIRRSSPLQERMDEFRNQGSDSDTKKMAGSKAPVNMAHILLEGEHDPKTLQPLGRRSSLPHTVLKAFGIRERRLSVDRGRSSLADERKRGASLPKIDTSIVTRGRSETRRGPASARLASVTAGPRPMSPSEFRAQYTNSPFPIKPKHLQDGTPGLGRSGPSSPALEDDTGRGLSPRWATSNTKIGHVFEDLNPFKILRRNSIDSSAFMSVSPGQSHQSRQHVRRDSSTGLPSEWDEVNRRSKHSMLFGERGRSGSVGSKNSSRSSSPAPSQYMHSPSHSRRHSTHDGNLTAPNGVWATNAAIGGVYVSEESPREPQTGGGTGPYTATLSGIEPHPFASSTGTFGTSSSEDLTSASGQGPLSALPPSVQQQLQQLQQHQHRPTSQLQHSITTSSISTIGSVMPSMSTSTSLAQIADNSYGKHGPSFPQSTSSTSLWMNMTPSQTMQAIELDMGDLDRGFHESTTTTN</sequence>
<feature type="compositionally biased region" description="Polar residues" evidence="5">
    <location>
        <begin position="656"/>
        <end position="666"/>
    </location>
</feature>
<evidence type="ECO:0000256" key="4">
    <source>
        <dbReference type="ARBA" id="ARBA00023136"/>
    </source>
</evidence>
<feature type="compositionally biased region" description="Polar residues" evidence="5">
    <location>
        <begin position="798"/>
        <end position="807"/>
    </location>
</feature>
<evidence type="ECO:0000313" key="7">
    <source>
        <dbReference type="EMBL" id="KAG0322619.1"/>
    </source>
</evidence>
<keyword evidence="3 6" id="KW-1133">Transmembrane helix</keyword>
<dbReference type="InterPro" id="IPR008521">
    <property type="entry name" value="Mg_trans_NIPA"/>
</dbReference>
<feature type="transmembrane region" description="Helical" evidence="6">
    <location>
        <begin position="366"/>
        <end position="385"/>
    </location>
</feature>
<feature type="transmembrane region" description="Helical" evidence="6">
    <location>
        <begin position="190"/>
        <end position="215"/>
    </location>
</feature>